<feature type="transmembrane region" description="Helical" evidence="2">
    <location>
        <begin position="91"/>
        <end position="112"/>
    </location>
</feature>
<dbReference type="InterPro" id="IPR045931">
    <property type="entry name" value="DUF6350"/>
</dbReference>
<feature type="region of interest" description="Disordered" evidence="1">
    <location>
        <begin position="444"/>
        <end position="541"/>
    </location>
</feature>
<name>A0ABZ1X101_9ACTN</name>
<feature type="transmembrane region" description="Helical" evidence="2">
    <location>
        <begin position="357"/>
        <end position="380"/>
    </location>
</feature>
<feature type="transmembrane region" description="Helical" evidence="2">
    <location>
        <begin position="163"/>
        <end position="184"/>
    </location>
</feature>
<dbReference type="RefSeq" id="WP_329266470.1">
    <property type="nucleotide sequence ID" value="NZ_CP109011.1"/>
</dbReference>
<organism evidence="3 4">
    <name type="scientific">Streptomyces pseudovenezuelae</name>
    <dbReference type="NCBI Taxonomy" id="67350"/>
    <lineage>
        <taxon>Bacteria</taxon>
        <taxon>Bacillati</taxon>
        <taxon>Actinomycetota</taxon>
        <taxon>Actinomycetes</taxon>
        <taxon>Kitasatosporales</taxon>
        <taxon>Streptomycetaceae</taxon>
        <taxon>Streptomyces</taxon>
        <taxon>Streptomyces aurantiacus group</taxon>
    </lineage>
</organism>
<evidence type="ECO:0000313" key="4">
    <source>
        <dbReference type="Proteomes" id="UP001432168"/>
    </source>
</evidence>
<feature type="transmembrane region" description="Helical" evidence="2">
    <location>
        <begin position="30"/>
        <end position="55"/>
    </location>
</feature>
<dbReference type="Pfam" id="PF19877">
    <property type="entry name" value="DUF6350"/>
    <property type="match status" value="1"/>
</dbReference>
<keyword evidence="2" id="KW-1133">Transmembrane helix</keyword>
<accession>A0ABZ1X101</accession>
<feature type="transmembrane region" description="Helical" evidence="2">
    <location>
        <begin position="221"/>
        <end position="243"/>
    </location>
</feature>
<feature type="transmembrane region" description="Helical" evidence="2">
    <location>
        <begin position="395"/>
        <end position="418"/>
    </location>
</feature>
<evidence type="ECO:0000256" key="2">
    <source>
        <dbReference type="SAM" id="Phobius"/>
    </source>
</evidence>
<feature type="transmembrane region" description="Helical" evidence="2">
    <location>
        <begin position="67"/>
        <end position="84"/>
    </location>
</feature>
<keyword evidence="4" id="KW-1185">Reference proteome</keyword>
<evidence type="ECO:0000313" key="3">
    <source>
        <dbReference type="EMBL" id="WUT45684.1"/>
    </source>
</evidence>
<feature type="compositionally biased region" description="Low complexity" evidence="1">
    <location>
        <begin position="521"/>
        <end position="541"/>
    </location>
</feature>
<feature type="transmembrane region" description="Helical" evidence="2">
    <location>
        <begin position="263"/>
        <end position="282"/>
    </location>
</feature>
<keyword evidence="2" id="KW-0812">Transmembrane</keyword>
<reference evidence="3" key="1">
    <citation type="submission" date="2022-10" db="EMBL/GenBank/DDBJ databases">
        <title>The complete genomes of actinobacterial strains from the NBC collection.</title>
        <authorList>
            <person name="Joergensen T.S."/>
            <person name="Alvarez Arevalo M."/>
            <person name="Sterndorff E.B."/>
            <person name="Faurdal D."/>
            <person name="Vuksanovic O."/>
            <person name="Mourched A.-S."/>
            <person name="Charusanti P."/>
            <person name="Shaw S."/>
            <person name="Blin K."/>
            <person name="Weber T."/>
        </authorList>
    </citation>
    <scope>NUCLEOTIDE SEQUENCE</scope>
    <source>
        <strain evidence="3">NBC_00686</strain>
    </source>
</reference>
<gene>
    <name evidence="3" type="ORF">OG929_26815</name>
</gene>
<keyword evidence="2" id="KW-0472">Membrane</keyword>
<sequence>MGGVIQLTARRTSLSSLLTRMRDRAPGLGAGLLGGAVAAGLGLGSFAVLVIVLWISSPYPDSGPGGALHVAAALWLFAHGAELVRTDTLSGVPAPVGVTPLLLLALPLWLVHRAARDLASGEEEPPQATGRTAWTGVVLGYLAVAAVVALYASGGTLRPSWTWTCAVLPAVVMGAAGAGVWTAYGRPSDALDDVLVLLPRGVRRLVLGAEARARLSAAARAAGAGLCALLGGGAVLLAVSLVAHGGATRASFLQLTEGWSGRFAVLLLCLTLLPNAAVWAVGYATGPGFVLGAGHVVGPLSSDPAPLLPPFPLLAAVPGAGAGGPAHWAAGAVPVVAGAAVGWFVGRSADVGRPRRLTAGAVVRAAVLCAVAVAVLAALAGGPLGVGALARFGPVWWQVGAAVVGWITAVGVPVALAVRAWRGRTRGGLRVRLSSVRTLFRRRTKAAKPETGPLKTPAPQDDAAHDEDPAFDQDEAFGQDGVFGRDDVYEPYDYLPPAPAPEPAPSSTPWYEDALRETRWAALKEASAPLEEPAEKPPAGD</sequence>
<proteinExistence type="predicted"/>
<evidence type="ECO:0000256" key="1">
    <source>
        <dbReference type="SAM" id="MobiDB-lite"/>
    </source>
</evidence>
<protein>
    <submittedName>
        <fullName evidence="3">DUF6350 family protein</fullName>
    </submittedName>
</protein>
<dbReference type="EMBL" id="CP109011">
    <property type="protein sequence ID" value="WUT45684.1"/>
    <property type="molecule type" value="Genomic_DNA"/>
</dbReference>
<feature type="compositionally biased region" description="Pro residues" evidence="1">
    <location>
        <begin position="494"/>
        <end position="506"/>
    </location>
</feature>
<feature type="transmembrane region" description="Helical" evidence="2">
    <location>
        <begin position="326"/>
        <end position="345"/>
    </location>
</feature>
<dbReference type="Proteomes" id="UP001432168">
    <property type="component" value="Chromosome"/>
</dbReference>
<feature type="transmembrane region" description="Helical" evidence="2">
    <location>
        <begin position="132"/>
        <end position="151"/>
    </location>
</feature>